<feature type="transmembrane region" description="Helical" evidence="1">
    <location>
        <begin position="56"/>
        <end position="76"/>
    </location>
</feature>
<dbReference type="EMBL" id="JAWQEG010004827">
    <property type="protein sequence ID" value="KAK3860073.1"/>
    <property type="molecule type" value="Genomic_DNA"/>
</dbReference>
<name>A0AAE1ERG6_PETCI</name>
<keyword evidence="3" id="KW-1185">Reference proteome</keyword>
<evidence type="ECO:0000313" key="3">
    <source>
        <dbReference type="Proteomes" id="UP001286313"/>
    </source>
</evidence>
<comment type="caution">
    <text evidence="2">The sequence shown here is derived from an EMBL/GenBank/DDBJ whole genome shotgun (WGS) entry which is preliminary data.</text>
</comment>
<evidence type="ECO:0000256" key="1">
    <source>
        <dbReference type="SAM" id="Phobius"/>
    </source>
</evidence>
<keyword evidence="1" id="KW-0812">Transmembrane</keyword>
<sequence>MQDSLTHQLVCHDQPLQCSAQFPFTNPMRHRQAFVTRPDPSHNITSGTHKVALHPFLPSSLTLTAVVVVLVLVLVLR</sequence>
<reference evidence="2" key="1">
    <citation type="submission" date="2023-10" db="EMBL/GenBank/DDBJ databases">
        <title>Genome assemblies of two species of porcelain crab, Petrolisthes cinctipes and Petrolisthes manimaculis (Anomura: Porcellanidae).</title>
        <authorList>
            <person name="Angst P."/>
        </authorList>
    </citation>
    <scope>NUCLEOTIDE SEQUENCE</scope>
    <source>
        <strain evidence="2">PB745_01</strain>
        <tissue evidence="2">Gill</tissue>
    </source>
</reference>
<organism evidence="2 3">
    <name type="scientific">Petrolisthes cinctipes</name>
    <name type="common">Flat porcelain crab</name>
    <dbReference type="NCBI Taxonomy" id="88211"/>
    <lineage>
        <taxon>Eukaryota</taxon>
        <taxon>Metazoa</taxon>
        <taxon>Ecdysozoa</taxon>
        <taxon>Arthropoda</taxon>
        <taxon>Crustacea</taxon>
        <taxon>Multicrustacea</taxon>
        <taxon>Malacostraca</taxon>
        <taxon>Eumalacostraca</taxon>
        <taxon>Eucarida</taxon>
        <taxon>Decapoda</taxon>
        <taxon>Pleocyemata</taxon>
        <taxon>Anomura</taxon>
        <taxon>Galatheoidea</taxon>
        <taxon>Porcellanidae</taxon>
        <taxon>Petrolisthes</taxon>
    </lineage>
</organism>
<dbReference type="Proteomes" id="UP001286313">
    <property type="component" value="Unassembled WGS sequence"/>
</dbReference>
<dbReference type="AlphaFoldDB" id="A0AAE1ERG6"/>
<gene>
    <name evidence="2" type="ORF">Pcinc_033858</name>
</gene>
<proteinExistence type="predicted"/>
<evidence type="ECO:0000313" key="2">
    <source>
        <dbReference type="EMBL" id="KAK3860073.1"/>
    </source>
</evidence>
<protein>
    <submittedName>
        <fullName evidence="2">Uncharacterized protein</fullName>
    </submittedName>
</protein>
<accession>A0AAE1ERG6</accession>
<keyword evidence="1" id="KW-0472">Membrane</keyword>
<keyword evidence="1" id="KW-1133">Transmembrane helix</keyword>